<feature type="domain" description="TonB-dependent receptor plug" evidence="12">
    <location>
        <begin position="117"/>
        <end position="238"/>
    </location>
</feature>
<comment type="subcellular location">
    <subcellularLocation>
        <location evidence="1 8">Cell outer membrane</location>
        <topology evidence="1 8">Multi-pass membrane protein</topology>
    </subcellularLocation>
</comment>
<reference evidence="13 14" key="1">
    <citation type="submission" date="2015-04" db="EMBL/GenBank/DDBJ databases">
        <title>Whole genome shotgun sequence of Flavihumibacter petaseus NBRC 106054.</title>
        <authorList>
            <person name="Miyazawa S."/>
            <person name="Hosoyama A."/>
            <person name="Hashimoto M."/>
            <person name="Noguchi M."/>
            <person name="Tsuchikane K."/>
            <person name="Ohji S."/>
            <person name="Yamazoe A."/>
            <person name="Ichikawa N."/>
            <person name="Kimura A."/>
            <person name="Fujita N."/>
        </authorList>
    </citation>
    <scope>NUCLEOTIDE SEQUENCE [LARGE SCALE GENOMIC DNA]</scope>
    <source>
        <strain evidence="13 14">NBRC 106054</strain>
    </source>
</reference>
<feature type="signal peptide" evidence="10">
    <location>
        <begin position="1"/>
        <end position="19"/>
    </location>
</feature>
<dbReference type="OrthoDB" id="9768177at2"/>
<dbReference type="Gene3D" id="2.60.40.1120">
    <property type="entry name" value="Carboxypeptidase-like, regulatory domain"/>
    <property type="match status" value="1"/>
</dbReference>
<dbReference type="PROSITE" id="PS52016">
    <property type="entry name" value="TONB_DEPENDENT_REC_3"/>
    <property type="match status" value="1"/>
</dbReference>
<evidence type="ECO:0000259" key="12">
    <source>
        <dbReference type="Pfam" id="PF07715"/>
    </source>
</evidence>
<sequence>MRKYRLILLLFLFAFSVRAQQGNPTILSGTVVNSKTKEPLEGASIRLKGSTNEVITDKKGQYKLVTYKQAPHVLTISFVGFASSEVQAQADGNQISLIESATQLNEAVVVGYGTQRKADLTGSIAKISAADIKKIPVSSFDGQLQGKAAGLQVITNSGVPGEGVFVRVRGTTSINSSSDPLYIVDGVFLNNTSLQTMNMGGRTTSPIADINPADIESIEVLKDASATAIYGSRGANGVVIVTTKKGSYNSKPKISFDVSNGWVQADKSTLPVLASGPETAELANEYWINSGIDKPSLNQTYANRPFRPKSEGGLGLPEEQNTYDRIGDLTHKGYVQDYNIGVQGGNNNSKYYIGAGYSDQQSFVRVLSFNRASLKFNFDQKLSDRISIGLTNSLSRSYRNQARTGDGPQVSLWNSANSAATYTPKYADDGTSVGADNTYVLMENYNVNTVTLRYIGSIYGEAQLAQGLKFKSSFSLDHNNYDESAYWNSKTSIGKASNGSATSAITQNTTWIAEQLLSYQKKFGLHNLIFLAGNTIQSNTIALTSADGQGFANDNYQLISSASVRNSSQGWTRSTLVSFFGRASYNFLNKYYAEATLRTDASSKFGANSRWGYFPAFSAGWRLKEEGFLRDVSWISDLKVRGSWGITGNQSGINNFAAQGLWTGSGSYADIVGTPLAGIGPYQLGNDDLRWEKTAQTNVGFDLALFNSRLNVTLDLYKKYTSDLLLQQPLPSSSGFSSYWANIGEISNKGYELTINSVNIRSKGFTWTTSLNISGNRNRIEKLPSQLTRYTRDWVIMKEGYEMNSFWLYNQLYVDPKTGAPVFEGQDGNGAVTADDRKIVHSAYPKYYGGIYNNFSYKGFDLGIQFNFQYGNYSLNLNRYFRERNPLSGGVNAKVLERWTPDNINTDVPRLTSVGNNYTIDQNSRYLEDASFLRLKQLSLAYNLPPSVLRNLRLTNVRIFALGTNLKLWSKYTGDPESNVTSDPTAQGIGSFGTPPQPMGFQFGFNVTL</sequence>
<keyword evidence="5 9" id="KW-0798">TonB box</keyword>
<evidence type="ECO:0000256" key="1">
    <source>
        <dbReference type="ARBA" id="ARBA00004571"/>
    </source>
</evidence>
<dbReference type="SUPFAM" id="SSF49464">
    <property type="entry name" value="Carboxypeptidase regulatory domain-like"/>
    <property type="match status" value="1"/>
</dbReference>
<evidence type="ECO:0000313" key="14">
    <source>
        <dbReference type="Proteomes" id="UP000033121"/>
    </source>
</evidence>
<dbReference type="EMBL" id="BBWV01000001">
    <property type="protein sequence ID" value="GAO42493.1"/>
    <property type="molecule type" value="Genomic_DNA"/>
</dbReference>
<keyword evidence="3 8" id="KW-1134">Transmembrane beta strand</keyword>
<dbReference type="Gene3D" id="2.40.170.20">
    <property type="entry name" value="TonB-dependent receptor, beta-barrel domain"/>
    <property type="match status" value="1"/>
</dbReference>
<dbReference type="SUPFAM" id="SSF56935">
    <property type="entry name" value="Porins"/>
    <property type="match status" value="1"/>
</dbReference>
<evidence type="ECO:0000256" key="4">
    <source>
        <dbReference type="ARBA" id="ARBA00022692"/>
    </source>
</evidence>
<organism evidence="13 14">
    <name type="scientific">Flavihumibacter petaseus NBRC 106054</name>
    <dbReference type="NCBI Taxonomy" id="1220578"/>
    <lineage>
        <taxon>Bacteria</taxon>
        <taxon>Pseudomonadati</taxon>
        <taxon>Bacteroidota</taxon>
        <taxon>Chitinophagia</taxon>
        <taxon>Chitinophagales</taxon>
        <taxon>Chitinophagaceae</taxon>
        <taxon>Flavihumibacter</taxon>
    </lineage>
</organism>
<dbReference type="FunFam" id="2.170.130.10:FF:000008">
    <property type="entry name" value="SusC/RagA family TonB-linked outer membrane protein"/>
    <property type="match status" value="1"/>
</dbReference>
<evidence type="ECO:0000313" key="13">
    <source>
        <dbReference type="EMBL" id="GAO42493.1"/>
    </source>
</evidence>
<dbReference type="GO" id="GO:0009279">
    <property type="term" value="C:cell outer membrane"/>
    <property type="evidence" value="ECO:0007669"/>
    <property type="project" value="UniProtKB-SubCell"/>
</dbReference>
<dbReference type="InterPro" id="IPR008969">
    <property type="entry name" value="CarboxyPept-like_regulatory"/>
</dbReference>
<evidence type="ECO:0000256" key="2">
    <source>
        <dbReference type="ARBA" id="ARBA00022448"/>
    </source>
</evidence>
<dbReference type="InterPro" id="IPR012910">
    <property type="entry name" value="Plug_dom"/>
</dbReference>
<name>A0A0E9MYB6_9BACT</name>
<keyword evidence="4 8" id="KW-0812">Transmembrane</keyword>
<evidence type="ECO:0000256" key="7">
    <source>
        <dbReference type="ARBA" id="ARBA00023237"/>
    </source>
</evidence>
<dbReference type="InterPro" id="IPR037066">
    <property type="entry name" value="Plug_dom_sf"/>
</dbReference>
<evidence type="ECO:0000256" key="8">
    <source>
        <dbReference type="PROSITE-ProRule" id="PRU01360"/>
    </source>
</evidence>
<keyword evidence="10" id="KW-0732">Signal</keyword>
<comment type="similarity">
    <text evidence="8 9">Belongs to the TonB-dependent receptor family.</text>
</comment>
<dbReference type="RefSeq" id="WP_046368173.1">
    <property type="nucleotide sequence ID" value="NZ_BBWV01000001.1"/>
</dbReference>
<keyword evidence="6 8" id="KW-0472">Membrane</keyword>
<proteinExistence type="inferred from homology"/>
<dbReference type="InterPro" id="IPR039426">
    <property type="entry name" value="TonB-dep_rcpt-like"/>
</dbReference>
<keyword evidence="13" id="KW-0675">Receptor</keyword>
<dbReference type="Pfam" id="PF13715">
    <property type="entry name" value="CarbopepD_reg_2"/>
    <property type="match status" value="1"/>
</dbReference>
<keyword evidence="2 8" id="KW-0813">Transport</keyword>
<dbReference type="Gene3D" id="2.170.130.10">
    <property type="entry name" value="TonB-dependent receptor, plug domain"/>
    <property type="match status" value="1"/>
</dbReference>
<evidence type="ECO:0000256" key="10">
    <source>
        <dbReference type="SAM" id="SignalP"/>
    </source>
</evidence>
<dbReference type="STRING" id="1220578.FPE01S_01_15070"/>
<feature type="chain" id="PRO_5002429988" evidence="10">
    <location>
        <begin position="20"/>
        <end position="1009"/>
    </location>
</feature>
<dbReference type="NCBIfam" id="TIGR04057">
    <property type="entry name" value="SusC_RagA_signa"/>
    <property type="match status" value="1"/>
</dbReference>
<dbReference type="InterPro" id="IPR023996">
    <property type="entry name" value="TonB-dep_OMP_SusC/RagA"/>
</dbReference>
<evidence type="ECO:0000256" key="9">
    <source>
        <dbReference type="RuleBase" id="RU003357"/>
    </source>
</evidence>
<dbReference type="AlphaFoldDB" id="A0A0E9MYB6"/>
<evidence type="ECO:0000256" key="3">
    <source>
        <dbReference type="ARBA" id="ARBA00022452"/>
    </source>
</evidence>
<dbReference type="InterPro" id="IPR036942">
    <property type="entry name" value="Beta-barrel_TonB_sf"/>
</dbReference>
<protein>
    <submittedName>
        <fullName evidence="13">Putative TonB-dependent receptor</fullName>
    </submittedName>
</protein>
<dbReference type="InterPro" id="IPR000531">
    <property type="entry name" value="Beta-barrel_TonB"/>
</dbReference>
<dbReference type="Pfam" id="PF00593">
    <property type="entry name" value="TonB_dep_Rec_b-barrel"/>
    <property type="match status" value="1"/>
</dbReference>
<feature type="domain" description="TonB-dependent receptor-like beta-barrel" evidence="11">
    <location>
        <begin position="398"/>
        <end position="954"/>
    </location>
</feature>
<dbReference type="Pfam" id="PF07715">
    <property type="entry name" value="Plug"/>
    <property type="match status" value="1"/>
</dbReference>
<evidence type="ECO:0000256" key="5">
    <source>
        <dbReference type="ARBA" id="ARBA00023077"/>
    </source>
</evidence>
<dbReference type="Proteomes" id="UP000033121">
    <property type="component" value="Unassembled WGS sequence"/>
</dbReference>
<comment type="caution">
    <text evidence="13">The sequence shown here is derived from an EMBL/GenBank/DDBJ whole genome shotgun (WGS) entry which is preliminary data.</text>
</comment>
<gene>
    <name evidence="13" type="ORF">FPE01S_01_15070</name>
</gene>
<evidence type="ECO:0000256" key="6">
    <source>
        <dbReference type="ARBA" id="ARBA00023136"/>
    </source>
</evidence>
<dbReference type="NCBIfam" id="TIGR04056">
    <property type="entry name" value="OMP_RagA_SusC"/>
    <property type="match status" value="1"/>
</dbReference>
<keyword evidence="7 8" id="KW-0998">Cell outer membrane</keyword>
<keyword evidence="14" id="KW-1185">Reference proteome</keyword>
<dbReference type="InterPro" id="IPR023997">
    <property type="entry name" value="TonB-dep_OMP_SusC/RagA_CS"/>
</dbReference>
<accession>A0A0E9MYB6</accession>
<evidence type="ECO:0000259" key="11">
    <source>
        <dbReference type="Pfam" id="PF00593"/>
    </source>
</evidence>